<protein>
    <submittedName>
        <fullName evidence="2">Uncharacterized protein</fullName>
    </submittedName>
</protein>
<sequence length="98" mass="11318">MRQLSKQNSSTRKLMEQKMKRNVEARRVWPFITRATRLIPQDTKCQHRDVPKRHFQTSRSSRNPAANSLVTLLVWLRPQPAAEATEGVNTAHSRPVST</sequence>
<gene>
    <name evidence="2" type="ORF">BaRGS_00004277</name>
</gene>
<organism evidence="2 3">
    <name type="scientific">Batillaria attramentaria</name>
    <dbReference type="NCBI Taxonomy" id="370345"/>
    <lineage>
        <taxon>Eukaryota</taxon>
        <taxon>Metazoa</taxon>
        <taxon>Spiralia</taxon>
        <taxon>Lophotrochozoa</taxon>
        <taxon>Mollusca</taxon>
        <taxon>Gastropoda</taxon>
        <taxon>Caenogastropoda</taxon>
        <taxon>Sorbeoconcha</taxon>
        <taxon>Cerithioidea</taxon>
        <taxon>Batillariidae</taxon>
        <taxon>Batillaria</taxon>
    </lineage>
</organism>
<feature type="region of interest" description="Disordered" evidence="1">
    <location>
        <begin position="43"/>
        <end position="63"/>
    </location>
</feature>
<evidence type="ECO:0000313" key="2">
    <source>
        <dbReference type="EMBL" id="KAK7504411.1"/>
    </source>
</evidence>
<reference evidence="2 3" key="1">
    <citation type="journal article" date="2023" name="Sci. Data">
        <title>Genome assembly of the Korean intertidal mud-creeper Batillaria attramentaria.</title>
        <authorList>
            <person name="Patra A.K."/>
            <person name="Ho P.T."/>
            <person name="Jun S."/>
            <person name="Lee S.J."/>
            <person name="Kim Y."/>
            <person name="Won Y.J."/>
        </authorList>
    </citation>
    <scope>NUCLEOTIDE SEQUENCE [LARGE SCALE GENOMIC DNA]</scope>
    <source>
        <strain evidence="2">Wonlab-2016</strain>
    </source>
</reference>
<dbReference type="Proteomes" id="UP001519460">
    <property type="component" value="Unassembled WGS sequence"/>
</dbReference>
<dbReference type="EMBL" id="JACVVK020000015">
    <property type="protein sequence ID" value="KAK7504411.1"/>
    <property type="molecule type" value="Genomic_DNA"/>
</dbReference>
<comment type="caution">
    <text evidence="2">The sequence shown here is derived from an EMBL/GenBank/DDBJ whole genome shotgun (WGS) entry which is preliminary data.</text>
</comment>
<proteinExistence type="predicted"/>
<name>A0ABD0LYW7_9CAEN</name>
<accession>A0ABD0LYW7</accession>
<evidence type="ECO:0000313" key="3">
    <source>
        <dbReference type="Proteomes" id="UP001519460"/>
    </source>
</evidence>
<evidence type="ECO:0000256" key="1">
    <source>
        <dbReference type="SAM" id="MobiDB-lite"/>
    </source>
</evidence>
<keyword evidence="3" id="KW-1185">Reference proteome</keyword>
<dbReference type="AlphaFoldDB" id="A0ABD0LYW7"/>